<evidence type="ECO:0000313" key="2">
    <source>
        <dbReference type="EMBL" id="MBB5918433.1"/>
    </source>
</evidence>
<dbReference type="Gene3D" id="1.20.120.1760">
    <property type="match status" value="1"/>
</dbReference>
<comment type="caution">
    <text evidence="2">The sequence shown here is derived from an EMBL/GenBank/DDBJ whole genome shotgun (WGS) entry which is preliminary data.</text>
</comment>
<evidence type="ECO:0000256" key="1">
    <source>
        <dbReference type="SAM" id="Phobius"/>
    </source>
</evidence>
<feature type="transmembrane region" description="Helical" evidence="1">
    <location>
        <begin position="51"/>
        <end position="74"/>
    </location>
</feature>
<sequence>MTIGIMVHAPIVTIGTLLLFVLMDVGDGILARWHGEETLRRRMLDSIADRFAVHAVFAAYAVTAMSLPAVWLALVARDGIQTVTGMKAAKQGFIGVGGMSHKLLGLGTAVVGGWFVLRDGVPWQLSAAMVAGLTWCTVTYTVQMNRLLRRENTTGVVQVPAGLAIARGNEGDG</sequence>
<organism evidence="2 3">
    <name type="scientific">Nocardia transvalensis</name>
    <dbReference type="NCBI Taxonomy" id="37333"/>
    <lineage>
        <taxon>Bacteria</taxon>
        <taxon>Bacillati</taxon>
        <taxon>Actinomycetota</taxon>
        <taxon>Actinomycetes</taxon>
        <taxon>Mycobacteriales</taxon>
        <taxon>Nocardiaceae</taxon>
        <taxon>Nocardia</taxon>
    </lineage>
</organism>
<feature type="transmembrane region" description="Helical" evidence="1">
    <location>
        <begin position="7"/>
        <end position="31"/>
    </location>
</feature>
<dbReference type="Proteomes" id="UP000540412">
    <property type="component" value="Unassembled WGS sequence"/>
</dbReference>
<dbReference type="AlphaFoldDB" id="A0A7W9PMN9"/>
<name>A0A7W9PMN9_9NOCA</name>
<dbReference type="GO" id="GO:0016780">
    <property type="term" value="F:phosphotransferase activity, for other substituted phosphate groups"/>
    <property type="evidence" value="ECO:0007669"/>
    <property type="project" value="InterPro"/>
</dbReference>
<dbReference type="InterPro" id="IPR000462">
    <property type="entry name" value="CDP-OH_P_trans"/>
</dbReference>
<gene>
    <name evidence="2" type="ORF">BJY24_007345</name>
</gene>
<feature type="transmembrane region" description="Helical" evidence="1">
    <location>
        <begin position="94"/>
        <end position="117"/>
    </location>
</feature>
<feature type="transmembrane region" description="Helical" evidence="1">
    <location>
        <begin position="123"/>
        <end position="142"/>
    </location>
</feature>
<dbReference type="GO" id="GO:0008654">
    <property type="term" value="P:phospholipid biosynthetic process"/>
    <property type="evidence" value="ECO:0007669"/>
    <property type="project" value="InterPro"/>
</dbReference>
<reference evidence="2 3" key="1">
    <citation type="submission" date="2020-08" db="EMBL/GenBank/DDBJ databases">
        <title>Sequencing the genomes of 1000 actinobacteria strains.</title>
        <authorList>
            <person name="Klenk H.-P."/>
        </authorList>
    </citation>
    <scope>NUCLEOTIDE SEQUENCE [LARGE SCALE GENOMIC DNA]</scope>
    <source>
        <strain evidence="2 3">DSM 43582</strain>
    </source>
</reference>
<keyword evidence="3" id="KW-1185">Reference proteome</keyword>
<dbReference type="InterPro" id="IPR043130">
    <property type="entry name" value="CDP-OH_PTrfase_TM_dom"/>
</dbReference>
<evidence type="ECO:0000313" key="3">
    <source>
        <dbReference type="Proteomes" id="UP000540412"/>
    </source>
</evidence>
<proteinExistence type="predicted"/>
<keyword evidence="1" id="KW-0812">Transmembrane</keyword>
<keyword evidence="1" id="KW-0472">Membrane</keyword>
<keyword evidence="1" id="KW-1133">Transmembrane helix</keyword>
<protein>
    <submittedName>
        <fullName evidence="2">Phosphatidylglycerophosphate synthase</fullName>
    </submittedName>
</protein>
<dbReference type="Pfam" id="PF01066">
    <property type="entry name" value="CDP-OH_P_transf"/>
    <property type="match status" value="1"/>
</dbReference>
<dbReference type="GO" id="GO:0016020">
    <property type="term" value="C:membrane"/>
    <property type="evidence" value="ECO:0007669"/>
    <property type="project" value="InterPro"/>
</dbReference>
<dbReference type="EMBL" id="JACHIT010000002">
    <property type="protein sequence ID" value="MBB5918433.1"/>
    <property type="molecule type" value="Genomic_DNA"/>
</dbReference>
<accession>A0A7W9PMN9</accession>